<organism evidence="8 9">
    <name type="scientific">Gracilariopsis chorda</name>
    <dbReference type="NCBI Taxonomy" id="448386"/>
    <lineage>
        <taxon>Eukaryota</taxon>
        <taxon>Rhodophyta</taxon>
        <taxon>Florideophyceae</taxon>
        <taxon>Rhodymeniophycidae</taxon>
        <taxon>Gracilariales</taxon>
        <taxon>Gracilariaceae</taxon>
        <taxon>Gracilariopsis</taxon>
    </lineage>
</organism>
<proteinExistence type="inferred from homology"/>
<reference evidence="8 9" key="1">
    <citation type="journal article" date="2018" name="Mol. Biol. Evol.">
        <title>Analysis of the draft genome of the red seaweed Gracilariopsis chorda provides insights into genome size evolution in Rhodophyta.</title>
        <authorList>
            <person name="Lee J."/>
            <person name="Yang E.C."/>
            <person name="Graf L."/>
            <person name="Yang J.H."/>
            <person name="Qiu H."/>
            <person name="Zel Zion U."/>
            <person name="Chan C.X."/>
            <person name="Stephens T.G."/>
            <person name="Weber A.P.M."/>
            <person name="Boo G.H."/>
            <person name="Boo S.M."/>
            <person name="Kim K.M."/>
            <person name="Shin Y."/>
            <person name="Jung M."/>
            <person name="Lee S.J."/>
            <person name="Yim H.S."/>
            <person name="Lee J.H."/>
            <person name="Bhattacharya D."/>
            <person name="Yoon H.S."/>
        </authorList>
    </citation>
    <scope>NUCLEOTIDE SEQUENCE [LARGE SCALE GENOMIC DNA]</scope>
    <source>
        <strain evidence="8 9">SKKU-2015</strain>
        <tissue evidence="8">Whole body</tissue>
    </source>
</reference>
<dbReference type="Gene3D" id="1.10.10.10">
    <property type="entry name" value="Winged helix-like DNA-binding domain superfamily/Winged helix DNA-binding domain"/>
    <property type="match status" value="1"/>
</dbReference>
<dbReference type="InterPro" id="IPR050281">
    <property type="entry name" value="Flavin_monoamine_oxidase"/>
</dbReference>
<dbReference type="CDD" id="cd16100">
    <property type="entry name" value="ARID"/>
    <property type="match status" value="1"/>
</dbReference>
<dbReference type="PROSITE" id="PS50934">
    <property type="entry name" value="SWIRM"/>
    <property type="match status" value="1"/>
</dbReference>
<dbReference type="InterPro" id="IPR036388">
    <property type="entry name" value="WH-like_DNA-bd_sf"/>
</dbReference>
<keyword evidence="5" id="KW-0560">Oxidoreductase</keyword>
<dbReference type="Proteomes" id="UP000247409">
    <property type="component" value="Unassembled WGS sequence"/>
</dbReference>
<protein>
    <submittedName>
        <fullName evidence="8">Lysine-specific histone demethylase 1A</fullName>
    </submittedName>
</protein>
<keyword evidence="9" id="KW-1185">Reference proteome</keyword>
<dbReference type="GO" id="GO:0016705">
    <property type="term" value="F:oxidoreductase activity, acting on paired donors, with incorporation or reduction of molecular oxygen"/>
    <property type="evidence" value="ECO:0007669"/>
    <property type="project" value="UniProtKB-ARBA"/>
</dbReference>
<dbReference type="AlphaFoldDB" id="A0A2V3IDH6"/>
<evidence type="ECO:0000256" key="4">
    <source>
        <dbReference type="ARBA" id="ARBA00022827"/>
    </source>
</evidence>
<evidence type="ECO:0000313" key="8">
    <source>
        <dbReference type="EMBL" id="PXF40139.1"/>
    </source>
</evidence>
<dbReference type="InterPro" id="IPR009057">
    <property type="entry name" value="Homeodomain-like_sf"/>
</dbReference>
<dbReference type="InterPro" id="IPR001606">
    <property type="entry name" value="ARID_dom"/>
</dbReference>
<dbReference type="PANTHER" id="PTHR10742">
    <property type="entry name" value="FLAVIN MONOAMINE OXIDASE"/>
    <property type="match status" value="1"/>
</dbReference>
<dbReference type="SMART" id="SM00501">
    <property type="entry name" value="BRIGHT"/>
    <property type="match status" value="1"/>
</dbReference>
<dbReference type="Gene3D" id="1.10.150.60">
    <property type="entry name" value="ARID DNA-binding domain"/>
    <property type="match status" value="1"/>
</dbReference>
<dbReference type="STRING" id="448386.A0A2V3IDH6"/>
<feature type="domain" description="ARID" evidence="7">
    <location>
        <begin position="11"/>
        <end position="105"/>
    </location>
</feature>
<evidence type="ECO:0000256" key="2">
    <source>
        <dbReference type="ARBA" id="ARBA00005995"/>
    </source>
</evidence>
<sequence>MPHLDDPIARLVGRAAFYDTLIQHWKAVPSRKPFTSNPVLENEEIDLYFLFEALRALGGIQLAAKNRQLVVIRNMMLFSTTSTFYSSYLRYHHTRHCLPCYDLLAHAVDQAYLACNRYTTQHSWIKPRLDFFQNNRLDTHPCCSPDSDVSSCDVANTHLHFAALPETDGSYCDENAMFLALPEATRAAYRAQKNPFIVDYDEIYHHLFQGNSSRLVLLDLRNHIIRMWYRNTTRRLELEEALQNVPSRYHQLAVRVFTYLLCTGTINFGAIPLNNKLSQQIRQEYGDPLRVAVIGAGISGLIAARQLLSLGVDVTVFEARSRPGGRIYTEKGVLSTAVDMGAMLITGLINNPTATIAEQTSADLHVVDTQCPIFDVDGTWVSKQKDAAAFRFFNSCLDEAHEMRNDYDDKRHAAAISLGEALAVVMRRRGIRGNSDDLFHVSDQSASARCNDDERTSHTEFCSTSNDKIVQEAPFSNALDEISVQEHGESVELRTSALDFRFHLPQAKRRKYSESAQYEGQTLKDTHGIVVSPVKNVEMSSLREEKLFKRLIRWHTANLEYGCASDLSTLSLMEWDQDDPHGFRGEHALIKNGYETIIRGLLEGIGRRVKYMHRVVEVSTSVEEEVMVGVVKGQSEHQQYPFDAVIVTVPLGVLKKDVIEFVPPLPEKKLRAISRLGMGGLMKVALEFEYQFWRDVDVFGALREREERRGEFYMFWNLTRCIGKPVLMGVVCEPSIRAMESCSDRSVVLGAMKVLRRAYKDAPHPIAFVVSRWSKDEYAEGAYPFIPVGSSGDDYDVLAEPVQSIFFAGEHTCRYNTGTTGSGVISGLKAAYNVAMHLGVVSSIAVIQEQIQSGVQLEKSRQASTTARMAVNTESVTVQTSSGSETHARA</sequence>
<dbReference type="Pfam" id="PF04433">
    <property type="entry name" value="SWIRM"/>
    <property type="match status" value="1"/>
</dbReference>
<accession>A0A2V3IDH6</accession>
<dbReference type="GO" id="GO:0141052">
    <property type="term" value="F:histone H3 demethylase activity"/>
    <property type="evidence" value="ECO:0007669"/>
    <property type="project" value="UniProtKB-ARBA"/>
</dbReference>
<feature type="domain" description="SWIRM" evidence="6">
    <location>
        <begin position="216"/>
        <end position="277"/>
    </location>
</feature>
<evidence type="ECO:0000259" key="6">
    <source>
        <dbReference type="PROSITE" id="PS50934"/>
    </source>
</evidence>
<dbReference type="Gene3D" id="3.50.50.60">
    <property type="entry name" value="FAD/NAD(P)-binding domain"/>
    <property type="match status" value="2"/>
</dbReference>
<dbReference type="SUPFAM" id="SSF46774">
    <property type="entry name" value="ARID-like"/>
    <property type="match status" value="1"/>
</dbReference>
<gene>
    <name evidence="8" type="ORF">BWQ96_10155</name>
</gene>
<dbReference type="EMBL" id="NBIV01000355">
    <property type="protein sequence ID" value="PXF40139.1"/>
    <property type="molecule type" value="Genomic_DNA"/>
</dbReference>
<evidence type="ECO:0000256" key="5">
    <source>
        <dbReference type="ARBA" id="ARBA00023002"/>
    </source>
</evidence>
<dbReference type="OrthoDB" id="2219495at2759"/>
<keyword evidence="8" id="KW-0489">Methyltransferase</keyword>
<name>A0A2V3IDH6_9FLOR</name>
<dbReference type="GO" id="GO:0032259">
    <property type="term" value="P:methylation"/>
    <property type="evidence" value="ECO:0007669"/>
    <property type="project" value="UniProtKB-KW"/>
</dbReference>
<dbReference type="InterPro" id="IPR002937">
    <property type="entry name" value="Amino_oxidase"/>
</dbReference>
<comment type="cofactor">
    <cofactor evidence="1">
        <name>FAD</name>
        <dbReference type="ChEBI" id="CHEBI:57692"/>
    </cofactor>
</comment>
<dbReference type="InterPro" id="IPR036431">
    <property type="entry name" value="ARID_dom_sf"/>
</dbReference>
<evidence type="ECO:0000256" key="1">
    <source>
        <dbReference type="ARBA" id="ARBA00001974"/>
    </source>
</evidence>
<dbReference type="GO" id="GO:0003677">
    <property type="term" value="F:DNA binding"/>
    <property type="evidence" value="ECO:0007669"/>
    <property type="project" value="InterPro"/>
</dbReference>
<keyword evidence="4" id="KW-0274">FAD</keyword>
<comment type="caution">
    <text evidence="8">The sequence shown here is derived from an EMBL/GenBank/DDBJ whole genome shotgun (WGS) entry which is preliminary data.</text>
</comment>
<dbReference type="SUPFAM" id="SSF54373">
    <property type="entry name" value="FAD-linked reductases, C-terminal domain"/>
    <property type="match status" value="1"/>
</dbReference>
<keyword evidence="8" id="KW-0808">Transferase</keyword>
<dbReference type="PRINTS" id="PR00419">
    <property type="entry name" value="ADXRDTASE"/>
</dbReference>
<dbReference type="GO" id="GO:0008168">
    <property type="term" value="F:methyltransferase activity"/>
    <property type="evidence" value="ECO:0007669"/>
    <property type="project" value="UniProtKB-KW"/>
</dbReference>
<dbReference type="PROSITE" id="PS51011">
    <property type="entry name" value="ARID"/>
    <property type="match status" value="1"/>
</dbReference>
<evidence type="ECO:0000259" key="7">
    <source>
        <dbReference type="PROSITE" id="PS51011"/>
    </source>
</evidence>
<evidence type="ECO:0000256" key="3">
    <source>
        <dbReference type="ARBA" id="ARBA00022630"/>
    </source>
</evidence>
<dbReference type="SUPFAM" id="SSF46689">
    <property type="entry name" value="Homeodomain-like"/>
    <property type="match status" value="1"/>
</dbReference>
<keyword evidence="3" id="KW-0285">Flavoprotein</keyword>
<dbReference type="InterPro" id="IPR036188">
    <property type="entry name" value="FAD/NAD-bd_sf"/>
</dbReference>
<comment type="similarity">
    <text evidence="2">Belongs to the flavin monoamine oxidase family.</text>
</comment>
<dbReference type="Pfam" id="PF01593">
    <property type="entry name" value="Amino_oxidase"/>
    <property type="match status" value="1"/>
</dbReference>
<dbReference type="PANTHER" id="PTHR10742:SF410">
    <property type="entry name" value="LYSINE-SPECIFIC HISTONE DEMETHYLASE 2"/>
    <property type="match status" value="1"/>
</dbReference>
<dbReference type="SUPFAM" id="SSF51905">
    <property type="entry name" value="FAD/NAD(P)-binding domain"/>
    <property type="match status" value="1"/>
</dbReference>
<evidence type="ECO:0000313" key="9">
    <source>
        <dbReference type="Proteomes" id="UP000247409"/>
    </source>
</evidence>
<dbReference type="Gene3D" id="3.90.660.10">
    <property type="match status" value="1"/>
</dbReference>
<dbReference type="InterPro" id="IPR007526">
    <property type="entry name" value="SWIRM"/>
</dbReference>